<protein>
    <submittedName>
        <fullName evidence="2">Uncharacterized protein</fullName>
    </submittedName>
</protein>
<name>A0A813GAY3_POLGL</name>
<organism evidence="2 3">
    <name type="scientific">Polarella glacialis</name>
    <name type="common">Dinoflagellate</name>
    <dbReference type="NCBI Taxonomy" id="89957"/>
    <lineage>
        <taxon>Eukaryota</taxon>
        <taxon>Sar</taxon>
        <taxon>Alveolata</taxon>
        <taxon>Dinophyceae</taxon>
        <taxon>Suessiales</taxon>
        <taxon>Suessiaceae</taxon>
        <taxon>Polarella</taxon>
    </lineage>
</organism>
<reference evidence="2" key="1">
    <citation type="submission" date="2021-02" db="EMBL/GenBank/DDBJ databases">
        <authorList>
            <person name="Dougan E. K."/>
            <person name="Rhodes N."/>
            <person name="Thang M."/>
            <person name="Chan C."/>
        </authorList>
    </citation>
    <scope>NUCLEOTIDE SEQUENCE</scope>
</reference>
<dbReference type="AlphaFoldDB" id="A0A813GAY3"/>
<keyword evidence="1" id="KW-0732">Signal</keyword>
<evidence type="ECO:0000313" key="3">
    <source>
        <dbReference type="Proteomes" id="UP000654075"/>
    </source>
</evidence>
<keyword evidence="3" id="KW-1185">Reference proteome</keyword>
<proteinExistence type="predicted"/>
<gene>
    <name evidence="2" type="ORF">PGLA1383_LOCUS37425</name>
</gene>
<accession>A0A813GAY3</accession>
<comment type="caution">
    <text evidence="2">The sequence shown here is derived from an EMBL/GenBank/DDBJ whole genome shotgun (WGS) entry which is preliminary data.</text>
</comment>
<sequence>MTSMVLLRCILLGACFASPVTAGLGQLSTLQSAFSVQKSRPQPSSGPTTCNLTLAQEVRDSVQLRSRYLKGASASQLKKLGALYSKLQGQELSQKGREFLSGAGGNFSLMLTDLESLEAGITARNNEIEELLKLTEAATQRKRSEAQRLREASATRCTDTACTC</sequence>
<dbReference type="Proteomes" id="UP000654075">
    <property type="component" value="Unassembled WGS sequence"/>
</dbReference>
<evidence type="ECO:0000256" key="1">
    <source>
        <dbReference type="SAM" id="SignalP"/>
    </source>
</evidence>
<dbReference type="EMBL" id="CAJNNV010027240">
    <property type="protein sequence ID" value="CAE8619846.1"/>
    <property type="molecule type" value="Genomic_DNA"/>
</dbReference>
<feature type="chain" id="PRO_5033007255" evidence="1">
    <location>
        <begin position="23"/>
        <end position="164"/>
    </location>
</feature>
<feature type="signal peptide" evidence="1">
    <location>
        <begin position="1"/>
        <end position="22"/>
    </location>
</feature>
<evidence type="ECO:0000313" key="2">
    <source>
        <dbReference type="EMBL" id="CAE8619846.1"/>
    </source>
</evidence>